<keyword evidence="2" id="KW-1133">Transmembrane helix</keyword>
<feature type="transmembrane region" description="Helical" evidence="2">
    <location>
        <begin position="82"/>
        <end position="102"/>
    </location>
</feature>
<evidence type="ECO:0000313" key="3">
    <source>
        <dbReference type="EMBL" id="GIQ91515.1"/>
    </source>
</evidence>
<keyword evidence="2" id="KW-0812">Transmembrane</keyword>
<keyword evidence="4" id="KW-1185">Reference proteome</keyword>
<comment type="caution">
    <text evidence="3">The sequence shown here is derived from an EMBL/GenBank/DDBJ whole genome shotgun (WGS) entry which is preliminary data.</text>
</comment>
<feature type="region of interest" description="Disordered" evidence="1">
    <location>
        <begin position="30"/>
        <end position="51"/>
    </location>
</feature>
<evidence type="ECO:0000256" key="1">
    <source>
        <dbReference type="SAM" id="MobiDB-lite"/>
    </source>
</evidence>
<gene>
    <name evidence="3" type="ORF">KIPB_014803</name>
</gene>
<name>A0A9K3GR17_9EUKA</name>
<proteinExistence type="predicted"/>
<keyword evidence="2" id="KW-0472">Membrane</keyword>
<dbReference type="AlphaFoldDB" id="A0A9K3GR17"/>
<protein>
    <submittedName>
        <fullName evidence="3">Uncharacterized protein</fullName>
    </submittedName>
</protein>
<feature type="non-terminal residue" evidence="3">
    <location>
        <position position="1"/>
    </location>
</feature>
<reference evidence="3 4" key="1">
    <citation type="journal article" date="2018" name="PLoS ONE">
        <title>The draft genome of Kipferlia bialata reveals reductive genome evolution in fornicate parasites.</title>
        <authorList>
            <person name="Tanifuji G."/>
            <person name="Takabayashi S."/>
            <person name="Kume K."/>
            <person name="Takagi M."/>
            <person name="Nakayama T."/>
            <person name="Kamikawa R."/>
            <person name="Inagaki Y."/>
            <person name="Hashimoto T."/>
        </authorList>
    </citation>
    <scope>NUCLEOTIDE SEQUENCE [LARGE SCALE GENOMIC DNA]</scope>
    <source>
        <strain evidence="3">NY0173</strain>
    </source>
</reference>
<dbReference type="EMBL" id="BDIP01007852">
    <property type="protein sequence ID" value="GIQ91515.1"/>
    <property type="molecule type" value="Genomic_DNA"/>
</dbReference>
<sequence>MVVQARRHSITAISSAASTPALVLSLASTQEKTPSGLRAPQVDAPPLTDRDTDPEFATGFLSQENLRKVVFERRKHFVRYSIYWLLFAVVVLTRSVVVYMIYFR</sequence>
<evidence type="ECO:0000256" key="2">
    <source>
        <dbReference type="SAM" id="Phobius"/>
    </source>
</evidence>
<dbReference type="Proteomes" id="UP000265618">
    <property type="component" value="Unassembled WGS sequence"/>
</dbReference>
<accession>A0A9K3GR17</accession>
<evidence type="ECO:0000313" key="4">
    <source>
        <dbReference type="Proteomes" id="UP000265618"/>
    </source>
</evidence>
<organism evidence="3 4">
    <name type="scientific">Kipferlia bialata</name>
    <dbReference type="NCBI Taxonomy" id="797122"/>
    <lineage>
        <taxon>Eukaryota</taxon>
        <taxon>Metamonada</taxon>
        <taxon>Carpediemonas-like organisms</taxon>
        <taxon>Kipferlia</taxon>
    </lineage>
</organism>